<keyword evidence="2" id="KW-1185">Reference proteome</keyword>
<reference evidence="1 2" key="2">
    <citation type="submission" date="2016-08" db="EMBL/GenBank/DDBJ databases">
        <title>Pervasive Adenine N6-methylation of Active Genes in Fungi.</title>
        <authorList>
            <consortium name="DOE Joint Genome Institute"/>
            <person name="Mondo S.J."/>
            <person name="Dannebaum R.O."/>
            <person name="Kuo R.C."/>
            <person name="Labutti K."/>
            <person name="Haridas S."/>
            <person name="Kuo A."/>
            <person name="Salamov A."/>
            <person name="Ahrendt S.R."/>
            <person name="Lipzen A."/>
            <person name="Sullivan W."/>
            <person name="Andreopoulos W.B."/>
            <person name="Clum A."/>
            <person name="Lindquist E."/>
            <person name="Daum C."/>
            <person name="Ramamoorthy G.K."/>
            <person name="Gryganskyi A."/>
            <person name="Culley D."/>
            <person name="Magnuson J.K."/>
            <person name="James T.Y."/>
            <person name="O'Malley M.A."/>
            <person name="Stajich J.E."/>
            <person name="Spatafora J.W."/>
            <person name="Visel A."/>
            <person name="Grigoriev I.V."/>
        </authorList>
    </citation>
    <scope>NUCLEOTIDE SEQUENCE [LARGE SCALE GENOMIC DNA]</scope>
    <source>
        <strain evidence="1 2">S4</strain>
    </source>
</reference>
<name>A0A1Y1X7F9_9FUNG</name>
<dbReference type="AlphaFoldDB" id="A0A1Y1X7F9"/>
<protein>
    <submittedName>
        <fullName evidence="1">Uncharacterized protein</fullName>
    </submittedName>
</protein>
<proteinExistence type="predicted"/>
<evidence type="ECO:0000313" key="1">
    <source>
        <dbReference type="EMBL" id="ORX81697.1"/>
    </source>
</evidence>
<evidence type="ECO:0000313" key="2">
    <source>
        <dbReference type="Proteomes" id="UP000193944"/>
    </source>
</evidence>
<dbReference type="EMBL" id="MCFG01000113">
    <property type="protein sequence ID" value="ORX81697.1"/>
    <property type="molecule type" value="Genomic_DNA"/>
</dbReference>
<comment type="caution">
    <text evidence="1">The sequence shown here is derived from an EMBL/GenBank/DDBJ whole genome shotgun (WGS) entry which is preliminary data.</text>
</comment>
<gene>
    <name evidence="1" type="ORF">BCR32DRAFT_293146</name>
</gene>
<sequence>MEDFDNNQINIEELITQGLNDKDDFISTNKNNSEDENSMYTCVKLEPSELEECPPTYNYLKVECSFSKHYNSIGQNVKAYVTILNDCFEELNNIKCIISSSENYFNTYSFIINSIQINEVIIKEVNLTIYDKYLNTDNYDLSFENGILIENLIDNLPNNISIKLINENQSSILPSYPSIFNITSDFFIKDLLKINETNEIFNVMILGSSLDTSKNFTNSLKLLFENYSSNKIDFSNDNTIKNSFIEKYLDNDQWPLNIRIFYNTNYNHLNQKQKEDKNLLKYILNGYFPNDNSIVHLTGKKPLDYNKIWNEIETYQLEECIENMESYYLYNKALPKNNKQYINALIILLPVIANTNLEILNIYKELADYVAKQGRPVYIVLDNYINNSISDSSLTDVNDSKNEINFINIINEFSLYPIFTTSSYELITLNDNDAYDYNPNMIQRFKKNMNKDILLLHMVNRIIKDLIEINRSQKMLINPETENTDIIIMLYWNNEYDQNLNLIPTVIGECYSKYNSNRMALISNINQKLNISFKDKRLDYFKELASFDIESMEYENIDFKEILNTMENLLKESNNNNNWNIWIITNTEISNTDINIIESKLIKKQNDKIFYVNIRDKQDIGDYHNDNLEMAASHSNHFLNVENIDSLIEYFCKNTKKNNNLVINPKLTLNMIKQYSTNDEINVNYSCENIGPLLLKYDFKIPSSISLIHNISKMTLSNCKLRGTIPDALKYLTNLNEL</sequence>
<accession>A0A1Y1X7F9</accession>
<reference evidence="1 2" key="1">
    <citation type="submission" date="2016-08" db="EMBL/GenBank/DDBJ databases">
        <title>A Parts List for Fungal Cellulosomes Revealed by Comparative Genomics.</title>
        <authorList>
            <consortium name="DOE Joint Genome Institute"/>
            <person name="Haitjema C.H."/>
            <person name="Gilmore S.P."/>
            <person name="Henske J.K."/>
            <person name="Solomon K.V."/>
            <person name="De Groot R."/>
            <person name="Kuo A."/>
            <person name="Mondo S.J."/>
            <person name="Salamov A.A."/>
            <person name="Labutti K."/>
            <person name="Zhao Z."/>
            <person name="Chiniquy J."/>
            <person name="Barry K."/>
            <person name="Brewer H.M."/>
            <person name="Purvine S.O."/>
            <person name="Wright A.T."/>
            <person name="Boxma B."/>
            <person name="Van Alen T."/>
            <person name="Hackstein J.H."/>
            <person name="Baker S.E."/>
            <person name="Grigoriev I.V."/>
            <person name="O'Malley M.A."/>
        </authorList>
    </citation>
    <scope>NUCLEOTIDE SEQUENCE [LARGE SCALE GENOMIC DNA]</scope>
    <source>
        <strain evidence="1 2">S4</strain>
    </source>
</reference>
<organism evidence="1 2">
    <name type="scientific">Anaeromyces robustus</name>
    <dbReference type="NCBI Taxonomy" id="1754192"/>
    <lineage>
        <taxon>Eukaryota</taxon>
        <taxon>Fungi</taxon>
        <taxon>Fungi incertae sedis</taxon>
        <taxon>Chytridiomycota</taxon>
        <taxon>Chytridiomycota incertae sedis</taxon>
        <taxon>Neocallimastigomycetes</taxon>
        <taxon>Neocallimastigales</taxon>
        <taxon>Neocallimastigaceae</taxon>
        <taxon>Anaeromyces</taxon>
    </lineage>
</organism>
<dbReference type="Proteomes" id="UP000193944">
    <property type="component" value="Unassembled WGS sequence"/>
</dbReference>
<dbReference type="OrthoDB" id="2133183at2759"/>